<sequence length="319" mass="35523">MLGLECIWIVSICVIQKDETDWEKEATRMFEYFSNAHVTLGSTFGVDSTRGFLSGRHIEASTLCLLDMIFRGRQAGASTPKRYVGEVSLLLDVYDTNPTPRVCLTSIMGPARCSSVLGRTKSDLVSSRLLLFTQYQILYECYAQRHLLGLWGDPVARTLKSAYKLFAPTHPRKNIYVDCARVTCTPATPGAPPTWRPRGPEASVPRLTEYDRLLFFFAERGHSTITFKGEDLTFTQAGRFGRALGGYIVVQGPVLDCILPLTLYKGDDLDCSFGGGQELLLQDGRKIANLKFQPDFERGYQELEADDGSSTGDVIVYLL</sequence>
<reference evidence="3" key="1">
    <citation type="journal article" date="2015" name="BMC Genomics">
        <title>Genomic and transcriptomic analysis of the endophytic fungus Pestalotiopsis fici reveals its lifestyle and high potential for synthesis of natural products.</title>
        <authorList>
            <person name="Wang X."/>
            <person name="Zhang X."/>
            <person name="Liu L."/>
            <person name="Xiang M."/>
            <person name="Wang W."/>
            <person name="Sun X."/>
            <person name="Che Y."/>
            <person name="Guo L."/>
            <person name="Liu G."/>
            <person name="Guo L."/>
            <person name="Wang C."/>
            <person name="Yin W.B."/>
            <person name="Stadler M."/>
            <person name="Zhang X."/>
            <person name="Liu X."/>
        </authorList>
    </citation>
    <scope>NUCLEOTIDE SEQUENCE [LARGE SCALE GENOMIC DNA]</scope>
    <source>
        <strain evidence="3">W106-1 / CGMCC3.15140</strain>
    </source>
</reference>
<dbReference type="PANTHER" id="PTHR33112:SF16">
    <property type="entry name" value="HETEROKARYON INCOMPATIBILITY DOMAIN-CONTAINING PROTEIN"/>
    <property type="match status" value="1"/>
</dbReference>
<dbReference type="InParanoid" id="W3XN80"/>
<proteinExistence type="predicted"/>
<dbReference type="RefSeq" id="XP_007827316.1">
    <property type="nucleotide sequence ID" value="XM_007829125.1"/>
</dbReference>
<accession>W3XN80</accession>
<gene>
    <name evidence="2" type="ORF">PFICI_00544</name>
</gene>
<evidence type="ECO:0000313" key="2">
    <source>
        <dbReference type="EMBL" id="ETS86716.1"/>
    </source>
</evidence>
<feature type="domain" description="Heterokaryon incompatibility" evidence="1">
    <location>
        <begin position="3"/>
        <end position="59"/>
    </location>
</feature>
<dbReference type="GeneID" id="19265557"/>
<dbReference type="KEGG" id="pfy:PFICI_00544"/>
<dbReference type="Proteomes" id="UP000030651">
    <property type="component" value="Unassembled WGS sequence"/>
</dbReference>
<evidence type="ECO:0000313" key="3">
    <source>
        <dbReference type="Proteomes" id="UP000030651"/>
    </source>
</evidence>
<dbReference type="Pfam" id="PF06985">
    <property type="entry name" value="HET"/>
    <property type="match status" value="1"/>
</dbReference>
<name>W3XN80_PESFW</name>
<evidence type="ECO:0000259" key="1">
    <source>
        <dbReference type="Pfam" id="PF06985"/>
    </source>
</evidence>
<dbReference type="InterPro" id="IPR010730">
    <property type="entry name" value="HET"/>
</dbReference>
<dbReference type="HOGENOM" id="CLU_871857_0_0_1"/>
<protein>
    <recommendedName>
        <fullName evidence="1">Heterokaryon incompatibility domain-containing protein</fullName>
    </recommendedName>
</protein>
<organism evidence="2 3">
    <name type="scientific">Pestalotiopsis fici (strain W106-1 / CGMCC3.15140)</name>
    <dbReference type="NCBI Taxonomy" id="1229662"/>
    <lineage>
        <taxon>Eukaryota</taxon>
        <taxon>Fungi</taxon>
        <taxon>Dikarya</taxon>
        <taxon>Ascomycota</taxon>
        <taxon>Pezizomycotina</taxon>
        <taxon>Sordariomycetes</taxon>
        <taxon>Xylariomycetidae</taxon>
        <taxon>Amphisphaeriales</taxon>
        <taxon>Sporocadaceae</taxon>
        <taxon>Pestalotiopsis</taxon>
    </lineage>
</organism>
<keyword evidence="3" id="KW-1185">Reference proteome</keyword>
<dbReference type="EMBL" id="KI912109">
    <property type="protein sequence ID" value="ETS86716.1"/>
    <property type="molecule type" value="Genomic_DNA"/>
</dbReference>
<dbReference type="PANTHER" id="PTHR33112">
    <property type="entry name" value="DOMAIN PROTEIN, PUTATIVE-RELATED"/>
    <property type="match status" value="1"/>
</dbReference>
<dbReference type="AlphaFoldDB" id="W3XN80"/>
<dbReference type="OrthoDB" id="8300194at2759"/>